<dbReference type="PANTHER" id="PTHR11773">
    <property type="entry name" value="GLYCINE DEHYDROGENASE, DECARBOXYLATING"/>
    <property type="match status" value="1"/>
</dbReference>
<dbReference type="Gene3D" id="3.90.1150.10">
    <property type="entry name" value="Aspartate Aminotransferase, domain 1"/>
    <property type="match status" value="1"/>
</dbReference>
<dbReference type="Gene3D" id="6.20.440.10">
    <property type="match status" value="1"/>
</dbReference>
<evidence type="ECO:0000256" key="4">
    <source>
        <dbReference type="ARBA" id="ARBA00023002"/>
    </source>
</evidence>
<dbReference type="EC" id="1.4.4.2" evidence="2"/>
<organism evidence="9 10">
    <name type="scientific">Polyangium mundeleinium</name>
    <dbReference type="NCBI Taxonomy" id="2995306"/>
    <lineage>
        <taxon>Bacteria</taxon>
        <taxon>Pseudomonadati</taxon>
        <taxon>Myxococcota</taxon>
        <taxon>Polyangia</taxon>
        <taxon>Polyangiales</taxon>
        <taxon>Polyangiaceae</taxon>
        <taxon>Polyangium</taxon>
    </lineage>
</organism>
<comment type="caution">
    <text evidence="9">The sequence shown here is derived from an EMBL/GenBank/DDBJ whole genome shotgun (WGS) entry which is preliminary data.</text>
</comment>
<evidence type="ECO:0000256" key="5">
    <source>
        <dbReference type="ARBA" id="ARBA00049026"/>
    </source>
</evidence>
<accession>A0ABT5ETD4</accession>
<dbReference type="Proteomes" id="UP001221411">
    <property type="component" value="Unassembled WGS sequence"/>
</dbReference>
<keyword evidence="10" id="KW-1185">Reference proteome</keyword>
<evidence type="ECO:0000313" key="9">
    <source>
        <dbReference type="EMBL" id="MDC0745026.1"/>
    </source>
</evidence>
<dbReference type="Pfam" id="PF00266">
    <property type="entry name" value="Aminotran_5"/>
    <property type="match status" value="1"/>
</dbReference>
<dbReference type="GO" id="GO:0004375">
    <property type="term" value="F:glycine dehydrogenase (decarboxylating) activity"/>
    <property type="evidence" value="ECO:0007669"/>
    <property type="project" value="UniProtKB-EC"/>
</dbReference>
<dbReference type="InterPro" id="IPR015422">
    <property type="entry name" value="PyrdxlP-dep_Trfase_small"/>
</dbReference>
<dbReference type="InterPro" id="IPR015421">
    <property type="entry name" value="PyrdxlP-dep_Trfase_major"/>
</dbReference>
<feature type="region of interest" description="Disordered" evidence="6">
    <location>
        <begin position="456"/>
        <end position="495"/>
    </location>
</feature>
<evidence type="ECO:0000259" key="7">
    <source>
        <dbReference type="Pfam" id="PF00266"/>
    </source>
</evidence>
<feature type="domain" description="Aminotransferase class V" evidence="7">
    <location>
        <begin position="145"/>
        <end position="270"/>
    </location>
</feature>
<name>A0ABT5ETD4_9BACT</name>
<dbReference type="RefSeq" id="WP_271922128.1">
    <property type="nucleotide sequence ID" value="NZ_JAQNDO010000001.1"/>
</dbReference>
<comment type="catalytic activity">
    <reaction evidence="5">
        <text>N(6)-[(R)-lipoyl]-L-lysyl-[glycine-cleavage complex H protein] + glycine + H(+) = N(6)-[(R)-S(8)-aminomethyldihydrolipoyl]-L-lysyl-[glycine-cleavage complex H protein] + CO2</text>
        <dbReference type="Rhea" id="RHEA:24304"/>
        <dbReference type="Rhea" id="RHEA-COMP:10494"/>
        <dbReference type="Rhea" id="RHEA-COMP:10495"/>
        <dbReference type="ChEBI" id="CHEBI:15378"/>
        <dbReference type="ChEBI" id="CHEBI:16526"/>
        <dbReference type="ChEBI" id="CHEBI:57305"/>
        <dbReference type="ChEBI" id="CHEBI:83099"/>
        <dbReference type="ChEBI" id="CHEBI:83143"/>
        <dbReference type="EC" id="1.4.4.2"/>
    </reaction>
</comment>
<dbReference type="EMBL" id="JAQNDO010000001">
    <property type="protein sequence ID" value="MDC0745026.1"/>
    <property type="molecule type" value="Genomic_DNA"/>
</dbReference>
<evidence type="ECO:0000256" key="2">
    <source>
        <dbReference type="ARBA" id="ARBA00012134"/>
    </source>
</evidence>
<proteinExistence type="predicted"/>
<dbReference type="PANTHER" id="PTHR11773:SF1">
    <property type="entry name" value="GLYCINE DEHYDROGENASE (DECARBOXYLATING), MITOCHONDRIAL"/>
    <property type="match status" value="1"/>
</dbReference>
<gene>
    <name evidence="9" type="primary">gcvPB</name>
    <name evidence="9" type="ORF">POL67_27080</name>
</gene>
<evidence type="ECO:0000256" key="3">
    <source>
        <dbReference type="ARBA" id="ARBA00022898"/>
    </source>
</evidence>
<feature type="domain" description="Glycine dehydrogenase C-terminal" evidence="8">
    <location>
        <begin position="348"/>
        <end position="451"/>
    </location>
</feature>
<evidence type="ECO:0000259" key="8">
    <source>
        <dbReference type="Pfam" id="PF21478"/>
    </source>
</evidence>
<dbReference type="Gene3D" id="3.40.640.10">
    <property type="entry name" value="Type I PLP-dependent aspartate aminotransferase-like (Major domain)"/>
    <property type="match status" value="1"/>
</dbReference>
<sequence length="495" mass="54333">MKQTIFDLSRPGVSGAGLQDPDFGELDPSRWFDAELLRTELIGLPEVSEIELVRHYTALGHRAYGVDDGSYPLGSCTMKYNPKRHEPLANLSGFAHAHPRQPASTLPGLWELLFHLAEYFAELSGMDHFTLQPAAGAHGELTGLMIIRAWFESRGMKRDVVLVQDSAHGTNPASASMAGYRCKMIRTTPEGLTDLGTLEAALDDSVAAVMLTNPSTLGLFEKNIRKIAERVHENGSLLICDGANMNSLMGIVRPGDMGFDVLQLNTHKTFSTPHLSGGPGSGPCGVKAFLEPFLPIPVIRRDARGYFPDEDRPQSIGRMKSFYGHVRVLIRAYCYILTSGSRGLRTVSENAVLNANYVQARLSPYLPPVFGGTCMHECLLSTAKLPVSAFDFAKRLIDYGVHPPTLVGAGCVYFPGHLRDAMLIEPTETETRESLDRMIEKFLRVAQEATEDPELIRTAPHTREVGKILPSGSHRSQRAHEQKRPALEPPGADVP</sequence>
<dbReference type="InterPro" id="IPR000192">
    <property type="entry name" value="Aminotrans_V_dom"/>
</dbReference>
<dbReference type="InterPro" id="IPR015424">
    <property type="entry name" value="PyrdxlP-dep_Trfase"/>
</dbReference>
<dbReference type="SUPFAM" id="SSF53383">
    <property type="entry name" value="PLP-dependent transferases"/>
    <property type="match status" value="1"/>
</dbReference>
<dbReference type="NCBIfam" id="NF003346">
    <property type="entry name" value="PRK04366.1"/>
    <property type="match status" value="1"/>
</dbReference>
<evidence type="ECO:0000313" key="10">
    <source>
        <dbReference type="Proteomes" id="UP001221411"/>
    </source>
</evidence>
<keyword evidence="4 9" id="KW-0560">Oxidoreductase</keyword>
<evidence type="ECO:0000256" key="6">
    <source>
        <dbReference type="SAM" id="MobiDB-lite"/>
    </source>
</evidence>
<dbReference type="InterPro" id="IPR020581">
    <property type="entry name" value="GDC_P"/>
</dbReference>
<keyword evidence="3" id="KW-0663">Pyridoxal phosphate</keyword>
<dbReference type="InterPro" id="IPR049316">
    <property type="entry name" value="GDC-P_C"/>
</dbReference>
<dbReference type="Pfam" id="PF21478">
    <property type="entry name" value="GcvP2_C"/>
    <property type="match status" value="1"/>
</dbReference>
<reference evidence="9 10" key="1">
    <citation type="submission" date="2022-11" db="EMBL/GenBank/DDBJ databases">
        <title>Minimal conservation of predation-associated metabolite biosynthetic gene clusters underscores biosynthetic potential of Myxococcota including descriptions for ten novel species: Archangium lansinium sp. nov., Myxococcus landrumus sp. nov., Nannocystis bai.</title>
        <authorList>
            <person name="Ahearne A."/>
            <person name="Stevens C."/>
            <person name="Dowd S."/>
        </authorList>
    </citation>
    <scope>NUCLEOTIDE SEQUENCE [LARGE SCALE GENOMIC DNA]</scope>
    <source>
        <strain evidence="9 10">RJM3</strain>
    </source>
</reference>
<comment type="function">
    <text evidence="1">The glycine cleavage system catalyzes the degradation of glycine. The P protein binds the alpha-amino group of glycine through its pyridoxal phosphate cofactor; CO(2) is released and the remaining methylamine moiety is then transferred to the lipoamide cofactor of the H protein.</text>
</comment>
<protein>
    <recommendedName>
        <fullName evidence="2">glycine dehydrogenase (aminomethyl-transferring)</fullName>
        <ecNumber evidence="2">1.4.4.2</ecNumber>
    </recommendedName>
</protein>
<evidence type="ECO:0000256" key="1">
    <source>
        <dbReference type="ARBA" id="ARBA00003788"/>
    </source>
</evidence>